<feature type="region of interest" description="Disordered" evidence="1">
    <location>
        <begin position="150"/>
        <end position="196"/>
    </location>
</feature>
<name>A0AAE0IHM7_9PEZI</name>
<feature type="compositionally biased region" description="Low complexity" evidence="1">
    <location>
        <begin position="157"/>
        <end position="168"/>
    </location>
</feature>
<dbReference type="EMBL" id="JAUEDM010000002">
    <property type="protein sequence ID" value="KAK3324882.1"/>
    <property type="molecule type" value="Genomic_DNA"/>
</dbReference>
<keyword evidence="4" id="KW-1185">Reference proteome</keyword>
<sequence>MESRKDGLAMPLRLPLPLLLLLLTLSPVVSAITDAVSIASVPAWRSLRSCAQGCIFCRGDSPELLADGLGCGGPWPNSCFCRTDLNSIATQFLSSCIHLRCTVGDARLDFTSAHGPLWFLFRRCRISSPSSCVCYADWRRWERRGRADRQLQQLHVSPSSRRPSSRGPLDLGPQHRRVSGNHPSSPSPLRDSWPSL</sequence>
<reference evidence="3" key="1">
    <citation type="journal article" date="2023" name="Mol. Phylogenet. Evol.">
        <title>Genome-scale phylogeny and comparative genomics of the fungal order Sordariales.</title>
        <authorList>
            <person name="Hensen N."/>
            <person name="Bonometti L."/>
            <person name="Westerberg I."/>
            <person name="Brannstrom I.O."/>
            <person name="Guillou S."/>
            <person name="Cros-Aarteil S."/>
            <person name="Calhoun S."/>
            <person name="Haridas S."/>
            <person name="Kuo A."/>
            <person name="Mondo S."/>
            <person name="Pangilinan J."/>
            <person name="Riley R."/>
            <person name="LaButti K."/>
            <person name="Andreopoulos B."/>
            <person name="Lipzen A."/>
            <person name="Chen C."/>
            <person name="Yan M."/>
            <person name="Daum C."/>
            <person name="Ng V."/>
            <person name="Clum A."/>
            <person name="Steindorff A."/>
            <person name="Ohm R.A."/>
            <person name="Martin F."/>
            <person name="Silar P."/>
            <person name="Natvig D.O."/>
            <person name="Lalanne C."/>
            <person name="Gautier V."/>
            <person name="Ament-Velasquez S.L."/>
            <person name="Kruys A."/>
            <person name="Hutchinson M.I."/>
            <person name="Powell A.J."/>
            <person name="Barry K."/>
            <person name="Miller A.N."/>
            <person name="Grigoriev I.V."/>
            <person name="Debuchy R."/>
            <person name="Gladieux P."/>
            <person name="Hiltunen Thoren M."/>
            <person name="Johannesson H."/>
        </authorList>
    </citation>
    <scope>NUCLEOTIDE SEQUENCE</scope>
    <source>
        <strain evidence="3">CBS 118394</strain>
    </source>
</reference>
<gene>
    <name evidence="3" type="ORF">B0H66DRAFT_106526</name>
</gene>
<organism evidence="3 4">
    <name type="scientific">Apodospora peruviana</name>
    <dbReference type="NCBI Taxonomy" id="516989"/>
    <lineage>
        <taxon>Eukaryota</taxon>
        <taxon>Fungi</taxon>
        <taxon>Dikarya</taxon>
        <taxon>Ascomycota</taxon>
        <taxon>Pezizomycotina</taxon>
        <taxon>Sordariomycetes</taxon>
        <taxon>Sordariomycetidae</taxon>
        <taxon>Sordariales</taxon>
        <taxon>Lasiosphaeriaceae</taxon>
        <taxon>Apodospora</taxon>
    </lineage>
</organism>
<reference evidence="3" key="2">
    <citation type="submission" date="2023-06" db="EMBL/GenBank/DDBJ databases">
        <authorList>
            <consortium name="Lawrence Berkeley National Laboratory"/>
            <person name="Haridas S."/>
            <person name="Hensen N."/>
            <person name="Bonometti L."/>
            <person name="Westerberg I."/>
            <person name="Brannstrom I.O."/>
            <person name="Guillou S."/>
            <person name="Cros-Aarteil S."/>
            <person name="Calhoun S."/>
            <person name="Kuo A."/>
            <person name="Mondo S."/>
            <person name="Pangilinan J."/>
            <person name="Riley R."/>
            <person name="Labutti K."/>
            <person name="Andreopoulos B."/>
            <person name="Lipzen A."/>
            <person name="Chen C."/>
            <person name="Yanf M."/>
            <person name="Daum C."/>
            <person name="Ng V."/>
            <person name="Clum A."/>
            <person name="Steindorff A."/>
            <person name="Ohm R."/>
            <person name="Martin F."/>
            <person name="Silar P."/>
            <person name="Natvig D."/>
            <person name="Lalanne C."/>
            <person name="Gautier V."/>
            <person name="Ament-Velasquez S.L."/>
            <person name="Kruys A."/>
            <person name="Hutchinson M.I."/>
            <person name="Powell A.J."/>
            <person name="Barry K."/>
            <person name="Miller A.N."/>
            <person name="Grigoriev I.V."/>
            <person name="Debuchy R."/>
            <person name="Gladieux P."/>
            <person name="Thoren M.H."/>
            <person name="Johannesson H."/>
        </authorList>
    </citation>
    <scope>NUCLEOTIDE SEQUENCE</scope>
    <source>
        <strain evidence="3">CBS 118394</strain>
    </source>
</reference>
<keyword evidence="2" id="KW-0732">Signal</keyword>
<evidence type="ECO:0000313" key="4">
    <source>
        <dbReference type="Proteomes" id="UP001283341"/>
    </source>
</evidence>
<dbReference type="AlphaFoldDB" id="A0AAE0IHM7"/>
<accession>A0AAE0IHM7</accession>
<evidence type="ECO:0000256" key="2">
    <source>
        <dbReference type="SAM" id="SignalP"/>
    </source>
</evidence>
<evidence type="ECO:0000256" key="1">
    <source>
        <dbReference type="SAM" id="MobiDB-lite"/>
    </source>
</evidence>
<dbReference type="Proteomes" id="UP001283341">
    <property type="component" value="Unassembled WGS sequence"/>
</dbReference>
<feature type="chain" id="PRO_5042002139" description="Secreted protein" evidence="2">
    <location>
        <begin position="32"/>
        <end position="196"/>
    </location>
</feature>
<proteinExistence type="predicted"/>
<protein>
    <recommendedName>
        <fullName evidence="5">Secreted protein</fullName>
    </recommendedName>
</protein>
<evidence type="ECO:0000313" key="3">
    <source>
        <dbReference type="EMBL" id="KAK3324882.1"/>
    </source>
</evidence>
<feature type="signal peptide" evidence="2">
    <location>
        <begin position="1"/>
        <end position="31"/>
    </location>
</feature>
<evidence type="ECO:0008006" key="5">
    <source>
        <dbReference type="Google" id="ProtNLM"/>
    </source>
</evidence>
<comment type="caution">
    <text evidence="3">The sequence shown here is derived from an EMBL/GenBank/DDBJ whole genome shotgun (WGS) entry which is preliminary data.</text>
</comment>